<dbReference type="Proteomes" id="UP000837857">
    <property type="component" value="Chromosome 6"/>
</dbReference>
<feature type="non-terminal residue" evidence="2">
    <location>
        <position position="1"/>
    </location>
</feature>
<accession>A0ABN8IYN1</accession>
<dbReference type="EMBL" id="OW152818">
    <property type="protein sequence ID" value="CAH2071439.1"/>
    <property type="molecule type" value="Genomic_DNA"/>
</dbReference>
<gene>
    <name evidence="2" type="ORF">IPOD504_LOCUS15123</name>
</gene>
<name>A0ABN8IYN1_9NEOP</name>
<feature type="compositionally biased region" description="Low complexity" evidence="1">
    <location>
        <begin position="75"/>
        <end position="87"/>
    </location>
</feature>
<feature type="compositionally biased region" description="Basic and acidic residues" evidence="1">
    <location>
        <begin position="1"/>
        <end position="17"/>
    </location>
</feature>
<feature type="region of interest" description="Disordered" evidence="1">
    <location>
        <begin position="63"/>
        <end position="99"/>
    </location>
</feature>
<feature type="region of interest" description="Disordered" evidence="1">
    <location>
        <begin position="1"/>
        <end position="25"/>
    </location>
</feature>
<evidence type="ECO:0000256" key="1">
    <source>
        <dbReference type="SAM" id="MobiDB-lite"/>
    </source>
</evidence>
<keyword evidence="3" id="KW-1185">Reference proteome</keyword>
<proteinExistence type="predicted"/>
<feature type="non-terminal residue" evidence="2">
    <location>
        <position position="160"/>
    </location>
</feature>
<reference evidence="2" key="1">
    <citation type="submission" date="2022-03" db="EMBL/GenBank/DDBJ databases">
        <authorList>
            <person name="Martin H S."/>
        </authorList>
    </citation>
    <scope>NUCLEOTIDE SEQUENCE</scope>
</reference>
<evidence type="ECO:0000313" key="2">
    <source>
        <dbReference type="EMBL" id="CAH2071439.1"/>
    </source>
</evidence>
<organism evidence="2 3">
    <name type="scientific">Iphiclides podalirius</name>
    <name type="common">scarce swallowtail</name>
    <dbReference type="NCBI Taxonomy" id="110791"/>
    <lineage>
        <taxon>Eukaryota</taxon>
        <taxon>Metazoa</taxon>
        <taxon>Ecdysozoa</taxon>
        <taxon>Arthropoda</taxon>
        <taxon>Hexapoda</taxon>
        <taxon>Insecta</taxon>
        <taxon>Pterygota</taxon>
        <taxon>Neoptera</taxon>
        <taxon>Endopterygota</taxon>
        <taxon>Lepidoptera</taxon>
        <taxon>Glossata</taxon>
        <taxon>Ditrysia</taxon>
        <taxon>Papilionoidea</taxon>
        <taxon>Papilionidae</taxon>
        <taxon>Papilioninae</taxon>
        <taxon>Iphiclides</taxon>
    </lineage>
</organism>
<sequence length="160" mass="17309">RFQRRGESAKKRGEGGGRGKNLKAATQWRVVEIGKSSGARRLRNRSYGLCCDGDERLVTSPPRKCIATPLPPPRAARALQPRSSRASCSPGLSIGKPPRRGLSPGAWVIRLSRGAAPSEMHPIGCGGTFVSKSARTIGRIEAEASESTAPERWLSAYRRF</sequence>
<evidence type="ECO:0000313" key="3">
    <source>
        <dbReference type="Proteomes" id="UP000837857"/>
    </source>
</evidence>
<protein>
    <submittedName>
        <fullName evidence="2">Uncharacterized protein</fullName>
    </submittedName>
</protein>